<protein>
    <submittedName>
        <fullName evidence="3">Pentatricopeptide repeat-containing protein, mitochondrial</fullName>
    </submittedName>
</protein>
<accession>A0A443N646</accession>
<keyword evidence="4" id="KW-1185">Reference proteome</keyword>
<dbReference type="FunFam" id="1.25.40.10:FF:000382">
    <property type="entry name" value="Pentatricopeptide repeat-containing protein"/>
    <property type="match status" value="1"/>
</dbReference>
<dbReference type="OrthoDB" id="428771at2759"/>
<dbReference type="InterPro" id="IPR046848">
    <property type="entry name" value="E_motif"/>
</dbReference>
<dbReference type="FunFam" id="1.25.40.10:FF:000439">
    <property type="entry name" value="Pentatricopeptide repeat-containing protein mitochondrial"/>
    <property type="match status" value="1"/>
</dbReference>
<dbReference type="AlphaFoldDB" id="A0A443N646"/>
<dbReference type="InterPro" id="IPR046960">
    <property type="entry name" value="PPR_At4g14850-like_plant"/>
</dbReference>
<dbReference type="InterPro" id="IPR011990">
    <property type="entry name" value="TPR-like_helical_dom_sf"/>
</dbReference>
<feature type="repeat" description="PPR" evidence="2">
    <location>
        <begin position="181"/>
        <end position="215"/>
    </location>
</feature>
<comment type="caution">
    <text evidence="3">The sequence shown here is derived from an EMBL/GenBank/DDBJ whole genome shotgun (WGS) entry which is preliminary data.</text>
</comment>
<reference evidence="3 4" key="1">
    <citation type="journal article" date="2019" name="Nat. Plants">
        <title>Stout camphor tree genome fills gaps in understanding of flowering plant genome evolution.</title>
        <authorList>
            <person name="Chaw S.M."/>
            <person name="Liu Y.C."/>
            <person name="Wu Y.W."/>
            <person name="Wang H.Y."/>
            <person name="Lin C.I."/>
            <person name="Wu C.S."/>
            <person name="Ke H.M."/>
            <person name="Chang L.Y."/>
            <person name="Hsu C.Y."/>
            <person name="Yang H.T."/>
            <person name="Sudianto E."/>
            <person name="Hsu M.H."/>
            <person name="Wu K.P."/>
            <person name="Wang L.N."/>
            <person name="Leebens-Mack J.H."/>
            <person name="Tsai I.J."/>
        </authorList>
    </citation>
    <scope>NUCLEOTIDE SEQUENCE [LARGE SCALE GENOMIC DNA]</scope>
    <source>
        <strain evidence="4">cv. Chaw 1501</strain>
        <tissue evidence="3">Young leaves</tissue>
    </source>
</reference>
<evidence type="ECO:0000256" key="1">
    <source>
        <dbReference type="ARBA" id="ARBA00022737"/>
    </source>
</evidence>
<dbReference type="Gene3D" id="1.25.40.10">
    <property type="entry name" value="Tetratricopeptide repeat domain"/>
    <property type="match status" value="4"/>
</dbReference>
<dbReference type="Pfam" id="PF20431">
    <property type="entry name" value="E_motif"/>
    <property type="match status" value="1"/>
</dbReference>
<dbReference type="PANTHER" id="PTHR47926">
    <property type="entry name" value="PENTATRICOPEPTIDE REPEAT-CONTAINING PROTEIN"/>
    <property type="match status" value="1"/>
</dbReference>
<name>A0A443N646_9MAGN</name>
<dbReference type="STRING" id="337451.A0A443N646"/>
<feature type="repeat" description="PPR" evidence="2">
    <location>
        <begin position="378"/>
        <end position="408"/>
    </location>
</feature>
<dbReference type="FunFam" id="1.25.40.10:FF:000877">
    <property type="entry name" value="Pentatricopeptide repeat-containing protein mitochondrial"/>
    <property type="match status" value="1"/>
</dbReference>
<keyword evidence="1" id="KW-0677">Repeat</keyword>
<dbReference type="Pfam" id="PF01535">
    <property type="entry name" value="PPR"/>
    <property type="match status" value="4"/>
</dbReference>
<dbReference type="InterPro" id="IPR002885">
    <property type="entry name" value="PPR_rpt"/>
</dbReference>
<sequence>MGLKSLLKCNFSRKASFLAQLQSAVNVFDEIPQRNHASLNTPHRTYVHNREGVVRAYAAVSDPTKRALNLFDEMPQRNHQSLNGLLSTYTRSGDANAAWELFCHMHRTGSHLNGYTFTPVLSACAAIANVERGRQVHNLVAKSNSISNSETVVGTALVDMYSKCGHLGDAVRAFEEVKSKDVVAWNTMLSCFVRHGFVNEAVGVFQEMQNVGVEISGFSLCSMLKACASSRALRQGEQVHASATIRGCNLLVFSTALIDFYSDCRMICSAIKVFNDLNCKKDDAICNALVSGCVRNLKYSEAFSMLGRMKPNPTALTSVLVGCSELSNLANGKQIHCVAIRWGFEFDTLLCNALLDMYAKCGKITNARLVFDQINVKNVVSWTSIVDAYGSHGHGIEALKLFDEMEKEPNSVSPNSVTFLAVLSACGHSGLLEEGRNCFVSMMEKRRIKPGPEHYACFIDLLGRAGKTAEAWDLLDAMVKSDATTTSAVWAALLNACRVNQDVVRGEFAAKQLFELEPGKPENYVLLSNFYAAIGKWDAVEELRRIMREKGLRKEVGSSWIALACENGGVAVDMAMEMESSHVT</sequence>
<organism evidence="3 4">
    <name type="scientific">Cinnamomum micranthum f. kanehirae</name>
    <dbReference type="NCBI Taxonomy" id="337451"/>
    <lineage>
        <taxon>Eukaryota</taxon>
        <taxon>Viridiplantae</taxon>
        <taxon>Streptophyta</taxon>
        <taxon>Embryophyta</taxon>
        <taxon>Tracheophyta</taxon>
        <taxon>Spermatophyta</taxon>
        <taxon>Magnoliopsida</taxon>
        <taxon>Magnoliidae</taxon>
        <taxon>Laurales</taxon>
        <taxon>Lauraceae</taxon>
        <taxon>Cinnamomum</taxon>
    </lineage>
</organism>
<dbReference type="PANTHER" id="PTHR47926:SF452">
    <property type="entry name" value="PENTATRICOPEPTIDE REPEAT-CONTAINING PROTEIN"/>
    <property type="match status" value="1"/>
</dbReference>
<evidence type="ECO:0000256" key="2">
    <source>
        <dbReference type="PROSITE-ProRule" id="PRU00708"/>
    </source>
</evidence>
<dbReference type="GO" id="GO:0003723">
    <property type="term" value="F:RNA binding"/>
    <property type="evidence" value="ECO:0007669"/>
    <property type="project" value="InterPro"/>
</dbReference>
<dbReference type="Proteomes" id="UP000283530">
    <property type="component" value="Unassembled WGS sequence"/>
</dbReference>
<dbReference type="PROSITE" id="PS51375">
    <property type="entry name" value="PPR"/>
    <property type="match status" value="4"/>
</dbReference>
<dbReference type="SUPFAM" id="SSF48452">
    <property type="entry name" value="TPR-like"/>
    <property type="match status" value="1"/>
</dbReference>
<gene>
    <name evidence="3" type="ORF">CKAN_00228100</name>
</gene>
<dbReference type="NCBIfam" id="TIGR00756">
    <property type="entry name" value="PPR"/>
    <property type="match status" value="5"/>
</dbReference>
<dbReference type="GO" id="GO:0009451">
    <property type="term" value="P:RNA modification"/>
    <property type="evidence" value="ECO:0007669"/>
    <property type="project" value="InterPro"/>
</dbReference>
<dbReference type="EMBL" id="QPKB01000001">
    <property type="protein sequence ID" value="RWR73971.1"/>
    <property type="molecule type" value="Genomic_DNA"/>
</dbReference>
<feature type="repeat" description="PPR" evidence="2">
    <location>
        <begin position="78"/>
        <end position="112"/>
    </location>
</feature>
<evidence type="ECO:0000313" key="4">
    <source>
        <dbReference type="Proteomes" id="UP000283530"/>
    </source>
</evidence>
<dbReference type="Pfam" id="PF13041">
    <property type="entry name" value="PPR_2"/>
    <property type="match status" value="2"/>
</dbReference>
<evidence type="ECO:0000313" key="3">
    <source>
        <dbReference type="EMBL" id="RWR73971.1"/>
    </source>
</evidence>
<proteinExistence type="predicted"/>
<feature type="repeat" description="PPR" evidence="2">
    <location>
        <begin position="415"/>
        <end position="450"/>
    </location>
</feature>